<protein>
    <submittedName>
        <fullName evidence="1">Uncharacterized protein</fullName>
    </submittedName>
</protein>
<comment type="caution">
    <text evidence="1">The sequence shown here is derived from an EMBL/GenBank/DDBJ whole genome shotgun (WGS) entry which is preliminary data.</text>
</comment>
<accession>A0A396JIK0</accession>
<name>A0A396JIK0_MEDTR</name>
<evidence type="ECO:0000313" key="2">
    <source>
        <dbReference type="Proteomes" id="UP000265566"/>
    </source>
</evidence>
<proteinExistence type="predicted"/>
<dbReference type="Gramene" id="rna12471">
    <property type="protein sequence ID" value="RHN76185.1"/>
    <property type="gene ID" value="gene12471"/>
</dbReference>
<dbReference type="EMBL" id="PSQE01000002">
    <property type="protein sequence ID" value="RHN76185.1"/>
    <property type="molecule type" value="Genomic_DNA"/>
</dbReference>
<sequence length="168" mass="19326">MLVVVVRCLSWQHHRSPLFSSDDPPSDVSLLFRRRSSICSGCLLFLWFFGYGSDLKATEIRLLPSRRIEVRGCFVFVLPFRRISFSKVVRHCFRRRSGQCLLRFPAMVALEVEAGCGFVPDSVTLFENLLSGFTGFRMWILLFFSSVCDESCVRLRLLERARCVDAPC</sequence>
<gene>
    <name evidence="1" type="ORF">MtrunA17_Chr2g0329281</name>
</gene>
<dbReference type="AlphaFoldDB" id="A0A396JIK0"/>
<reference evidence="2" key="1">
    <citation type="journal article" date="2018" name="Nat. Plants">
        <title>Whole-genome landscape of Medicago truncatula symbiotic genes.</title>
        <authorList>
            <person name="Pecrix Y."/>
            <person name="Staton S.E."/>
            <person name="Sallet E."/>
            <person name="Lelandais-Briere C."/>
            <person name="Moreau S."/>
            <person name="Carrere S."/>
            <person name="Blein T."/>
            <person name="Jardinaud M.F."/>
            <person name="Latrasse D."/>
            <person name="Zouine M."/>
            <person name="Zahm M."/>
            <person name="Kreplak J."/>
            <person name="Mayjonade B."/>
            <person name="Satge C."/>
            <person name="Perez M."/>
            <person name="Cauet S."/>
            <person name="Marande W."/>
            <person name="Chantry-Darmon C."/>
            <person name="Lopez-Roques C."/>
            <person name="Bouchez O."/>
            <person name="Berard A."/>
            <person name="Debelle F."/>
            <person name="Munos S."/>
            <person name="Bendahmane A."/>
            <person name="Berges H."/>
            <person name="Niebel A."/>
            <person name="Buitink J."/>
            <person name="Frugier F."/>
            <person name="Benhamed M."/>
            <person name="Crespi M."/>
            <person name="Gouzy J."/>
            <person name="Gamas P."/>
        </authorList>
    </citation>
    <scope>NUCLEOTIDE SEQUENCE [LARGE SCALE GENOMIC DNA]</scope>
    <source>
        <strain evidence="2">cv. Jemalong A17</strain>
    </source>
</reference>
<dbReference type="Proteomes" id="UP000265566">
    <property type="component" value="Chromosome 2"/>
</dbReference>
<evidence type="ECO:0000313" key="1">
    <source>
        <dbReference type="EMBL" id="RHN76185.1"/>
    </source>
</evidence>
<organism evidence="1 2">
    <name type="scientific">Medicago truncatula</name>
    <name type="common">Barrel medic</name>
    <name type="synonym">Medicago tribuloides</name>
    <dbReference type="NCBI Taxonomy" id="3880"/>
    <lineage>
        <taxon>Eukaryota</taxon>
        <taxon>Viridiplantae</taxon>
        <taxon>Streptophyta</taxon>
        <taxon>Embryophyta</taxon>
        <taxon>Tracheophyta</taxon>
        <taxon>Spermatophyta</taxon>
        <taxon>Magnoliopsida</taxon>
        <taxon>eudicotyledons</taxon>
        <taxon>Gunneridae</taxon>
        <taxon>Pentapetalae</taxon>
        <taxon>rosids</taxon>
        <taxon>fabids</taxon>
        <taxon>Fabales</taxon>
        <taxon>Fabaceae</taxon>
        <taxon>Papilionoideae</taxon>
        <taxon>50 kb inversion clade</taxon>
        <taxon>NPAAA clade</taxon>
        <taxon>Hologalegina</taxon>
        <taxon>IRL clade</taxon>
        <taxon>Trifolieae</taxon>
        <taxon>Medicago</taxon>
    </lineage>
</organism>